<sequence>MKDDVIIPISMDWSKEEIIDVVNFYEGVDKAYKKGIDRELMLVLYHHFKKVVRSKGEEKGYFKDYEEQTDQSPYHVMKLAREAKDQKVIKM</sequence>
<dbReference type="STRING" id="649639.Bcell_2657"/>
<gene>
    <name evidence="1" type="ordered locus">Bcell_2657</name>
</gene>
<dbReference type="InterPro" id="IPR023324">
    <property type="entry name" value="BH2638-like_sf"/>
</dbReference>
<accession>E6TUM2</accession>
<dbReference type="EMBL" id="CP002394">
    <property type="protein sequence ID" value="ADU30912.1"/>
    <property type="molecule type" value="Genomic_DNA"/>
</dbReference>
<dbReference type="Gene3D" id="1.10.220.80">
    <property type="entry name" value="BH2638-like"/>
    <property type="match status" value="1"/>
</dbReference>
<organism evidence="1 2">
    <name type="scientific">Evansella cellulosilytica (strain ATCC 21833 / DSM 2522 / FERM P-1141 / JCM 9156 / N-4)</name>
    <name type="common">Bacillus cellulosilyticus</name>
    <dbReference type="NCBI Taxonomy" id="649639"/>
    <lineage>
        <taxon>Bacteria</taxon>
        <taxon>Bacillati</taxon>
        <taxon>Bacillota</taxon>
        <taxon>Bacilli</taxon>
        <taxon>Bacillales</taxon>
        <taxon>Bacillaceae</taxon>
        <taxon>Evansella</taxon>
    </lineage>
</organism>
<dbReference type="SUPFAM" id="SSF158504">
    <property type="entry name" value="BH2638-like"/>
    <property type="match status" value="1"/>
</dbReference>
<keyword evidence="2" id="KW-1185">Reference proteome</keyword>
<dbReference type="KEGG" id="bco:Bcell_2657"/>
<evidence type="ECO:0000313" key="2">
    <source>
        <dbReference type="Proteomes" id="UP000001401"/>
    </source>
</evidence>
<evidence type="ECO:0000313" key="1">
    <source>
        <dbReference type="EMBL" id="ADU30912.1"/>
    </source>
</evidence>
<dbReference type="HOGENOM" id="CLU_166693_0_0_9"/>
<protein>
    <submittedName>
        <fullName evidence="1">Uncharacterized protein</fullName>
    </submittedName>
</protein>
<dbReference type="Proteomes" id="UP000001401">
    <property type="component" value="Chromosome"/>
</dbReference>
<name>E6TUM2_EVAC2</name>
<dbReference type="OrthoDB" id="1649074at2"/>
<reference evidence="1 2" key="1">
    <citation type="submission" date="2010-12" db="EMBL/GenBank/DDBJ databases">
        <title>Complete sequence of Bacillus cellulosilyticus DSM 2522.</title>
        <authorList>
            <consortium name="US DOE Joint Genome Institute"/>
            <person name="Lucas S."/>
            <person name="Copeland A."/>
            <person name="Lapidus A."/>
            <person name="Cheng J.-F."/>
            <person name="Bruce D."/>
            <person name="Goodwin L."/>
            <person name="Pitluck S."/>
            <person name="Chertkov O."/>
            <person name="Detter J.C."/>
            <person name="Han C."/>
            <person name="Tapia R."/>
            <person name="Land M."/>
            <person name="Hauser L."/>
            <person name="Jeffries C."/>
            <person name="Kyrpides N."/>
            <person name="Ivanova N."/>
            <person name="Mikhailova N."/>
            <person name="Brumm P."/>
            <person name="Mead D."/>
            <person name="Woyke T."/>
        </authorList>
    </citation>
    <scope>NUCLEOTIDE SEQUENCE [LARGE SCALE GENOMIC DNA]</scope>
    <source>
        <strain evidence="2">ATCC 21833 / DSM 2522 / FERM P-1141 / JCM 9156 / N-4</strain>
    </source>
</reference>
<dbReference type="NCBIfam" id="NF003353">
    <property type="entry name" value="PRK04387.1"/>
    <property type="match status" value="1"/>
</dbReference>
<dbReference type="Pfam" id="PF05256">
    <property type="entry name" value="UPF0223"/>
    <property type="match status" value="1"/>
</dbReference>
<dbReference type="InterPro" id="IPR007920">
    <property type="entry name" value="UPF0223"/>
</dbReference>
<dbReference type="RefSeq" id="WP_013489245.1">
    <property type="nucleotide sequence ID" value="NC_014829.1"/>
</dbReference>
<dbReference type="eggNOG" id="COG4476">
    <property type="taxonomic scope" value="Bacteria"/>
</dbReference>
<proteinExistence type="predicted"/>
<dbReference type="AlphaFoldDB" id="E6TUM2"/>